<keyword evidence="2" id="KW-1185">Reference proteome</keyword>
<feature type="non-terminal residue" evidence="1">
    <location>
        <position position="1"/>
    </location>
</feature>
<proteinExistence type="predicted"/>
<sequence>TNGYTSGEEESAAPPPPTNVPVEPFILPSTALSAGSDAEETILYPNAQTRAASNSIQTSTNGVQSRIIAAAVQMIFAERSSRAFISPQEVEIMQEGAAKGLLETLVKYT</sequence>
<evidence type="ECO:0000313" key="1">
    <source>
        <dbReference type="EMBL" id="CAG8758121.1"/>
    </source>
</evidence>
<organism evidence="1 2">
    <name type="scientific">Acaulospora colombiana</name>
    <dbReference type="NCBI Taxonomy" id="27376"/>
    <lineage>
        <taxon>Eukaryota</taxon>
        <taxon>Fungi</taxon>
        <taxon>Fungi incertae sedis</taxon>
        <taxon>Mucoromycota</taxon>
        <taxon>Glomeromycotina</taxon>
        <taxon>Glomeromycetes</taxon>
        <taxon>Diversisporales</taxon>
        <taxon>Acaulosporaceae</taxon>
        <taxon>Acaulospora</taxon>
    </lineage>
</organism>
<protein>
    <submittedName>
        <fullName evidence="1">7013_t:CDS:1</fullName>
    </submittedName>
</protein>
<comment type="caution">
    <text evidence="1">The sequence shown here is derived from an EMBL/GenBank/DDBJ whole genome shotgun (WGS) entry which is preliminary data.</text>
</comment>
<accession>A0ACA9QT70</accession>
<evidence type="ECO:0000313" key="2">
    <source>
        <dbReference type="Proteomes" id="UP000789525"/>
    </source>
</evidence>
<dbReference type="Proteomes" id="UP000789525">
    <property type="component" value="Unassembled WGS sequence"/>
</dbReference>
<name>A0ACA9QT70_9GLOM</name>
<dbReference type="EMBL" id="CAJVPT010057218">
    <property type="protein sequence ID" value="CAG8758121.1"/>
    <property type="molecule type" value="Genomic_DNA"/>
</dbReference>
<reference evidence="1" key="1">
    <citation type="submission" date="2021-06" db="EMBL/GenBank/DDBJ databases">
        <authorList>
            <person name="Kallberg Y."/>
            <person name="Tangrot J."/>
            <person name="Rosling A."/>
        </authorList>
    </citation>
    <scope>NUCLEOTIDE SEQUENCE</scope>
    <source>
        <strain evidence="1">CL356</strain>
    </source>
</reference>
<gene>
    <name evidence="1" type="ORF">ACOLOM_LOCUS13068</name>
</gene>